<dbReference type="PANTHER" id="PTHR10491">
    <property type="entry name" value="DTDP-4-DEHYDRORHAMNOSE REDUCTASE"/>
    <property type="match status" value="1"/>
</dbReference>
<dbReference type="EC" id="1.1.1.133" evidence="2"/>
<proteinExistence type="predicted"/>
<protein>
    <submittedName>
        <fullName evidence="2">Dtdp-4-dehydrorhamnose reductase</fullName>
        <ecNumber evidence="2">1.1.1.133</ecNumber>
    </submittedName>
</protein>
<dbReference type="InterPro" id="IPR036291">
    <property type="entry name" value="NAD(P)-bd_dom_sf"/>
</dbReference>
<dbReference type="Gene3D" id="3.40.50.720">
    <property type="entry name" value="NAD(P)-binding Rossmann-like Domain"/>
    <property type="match status" value="1"/>
</dbReference>
<dbReference type="Gene3D" id="3.90.25.10">
    <property type="entry name" value="UDP-galactose 4-epimerase, domain 1"/>
    <property type="match status" value="1"/>
</dbReference>
<sequence length="290" mass="31247">MSGEKKIIVLGGVTGLLGVPLTHALRQSGHAVLPTTRATLDPFDREAVRAAVAEFQADWIVNTIAYTAVDKAEDEPDEAARVNRVLPGNLARICMEAGVGLVHYSTDFVFDGKKTSPYLETDPVDPQSVYGRTKLAGERAILETGLERYLILRTAWLFGPGKTNFVEKILGFAKTRDVLKVVHDQIGSPTFTPDLAANTAALLATGATGLFHLVNSGRASWCELASEAVSTAGINCEVLPITSKDYPQKAKRPAYSVLDTGKFAAAVGHAPRPWIQALREYVYGLIPEGE</sequence>
<feature type="domain" description="RmlD-like substrate binding" evidence="1">
    <location>
        <begin position="8"/>
        <end position="282"/>
    </location>
</feature>
<dbReference type="SUPFAM" id="SSF51735">
    <property type="entry name" value="NAD(P)-binding Rossmann-fold domains"/>
    <property type="match status" value="1"/>
</dbReference>
<dbReference type="PANTHER" id="PTHR10491:SF4">
    <property type="entry name" value="METHIONINE ADENOSYLTRANSFERASE 2 SUBUNIT BETA"/>
    <property type="match status" value="1"/>
</dbReference>
<evidence type="ECO:0000259" key="1">
    <source>
        <dbReference type="Pfam" id="PF04321"/>
    </source>
</evidence>
<reference evidence="2" key="1">
    <citation type="journal article" date="2015" name="Proc. Natl. Acad. Sci. U.S.A.">
        <title>Networks of energetic and metabolic interactions define dynamics in microbial communities.</title>
        <authorList>
            <person name="Embree M."/>
            <person name="Liu J.K."/>
            <person name="Al-Bassam M.M."/>
            <person name="Zengler K."/>
        </authorList>
    </citation>
    <scope>NUCLEOTIDE SEQUENCE</scope>
</reference>
<dbReference type="InterPro" id="IPR005913">
    <property type="entry name" value="dTDP_dehydrorham_reduct"/>
</dbReference>
<dbReference type="NCBIfam" id="TIGR01214">
    <property type="entry name" value="rmlD"/>
    <property type="match status" value="1"/>
</dbReference>
<comment type="caution">
    <text evidence="2">The sequence shown here is derived from an EMBL/GenBank/DDBJ whole genome shotgun (WGS) entry which is preliminary data.</text>
</comment>
<evidence type="ECO:0000313" key="2">
    <source>
        <dbReference type="EMBL" id="KUG30060.1"/>
    </source>
</evidence>
<dbReference type="EMBL" id="LNQE01000006">
    <property type="protein sequence ID" value="KUG30060.1"/>
    <property type="molecule type" value="Genomic_DNA"/>
</dbReference>
<dbReference type="CDD" id="cd05254">
    <property type="entry name" value="dTDP_HR_like_SDR_e"/>
    <property type="match status" value="1"/>
</dbReference>
<organism evidence="2">
    <name type="scientific">hydrocarbon metagenome</name>
    <dbReference type="NCBI Taxonomy" id="938273"/>
    <lineage>
        <taxon>unclassified sequences</taxon>
        <taxon>metagenomes</taxon>
        <taxon>ecological metagenomes</taxon>
    </lineage>
</organism>
<dbReference type="InterPro" id="IPR029903">
    <property type="entry name" value="RmlD-like-bd"/>
</dbReference>
<keyword evidence="2" id="KW-0560">Oxidoreductase</keyword>
<name>A0A0W8GA96_9ZZZZ</name>
<dbReference type="GO" id="GO:0008831">
    <property type="term" value="F:dTDP-4-dehydrorhamnose reductase activity"/>
    <property type="evidence" value="ECO:0007669"/>
    <property type="project" value="UniProtKB-EC"/>
</dbReference>
<dbReference type="Pfam" id="PF04321">
    <property type="entry name" value="RmlD_sub_bind"/>
    <property type="match status" value="1"/>
</dbReference>
<gene>
    <name evidence="2" type="ORF">ASZ90_000028</name>
</gene>
<dbReference type="AlphaFoldDB" id="A0A0W8GA96"/>
<accession>A0A0W8GA96</accession>